<proteinExistence type="predicted"/>
<dbReference type="EMBL" id="JAJFAZ020000006">
    <property type="protein sequence ID" value="KAI5324464.1"/>
    <property type="molecule type" value="Genomic_DNA"/>
</dbReference>
<accession>A0AAD4VG33</accession>
<protein>
    <submittedName>
        <fullName evidence="1">Uncharacterized protein</fullName>
    </submittedName>
</protein>
<gene>
    <name evidence="1" type="ORF">L3X38_033537</name>
</gene>
<keyword evidence="2" id="KW-1185">Reference proteome</keyword>
<dbReference type="SUPFAM" id="SSF56672">
    <property type="entry name" value="DNA/RNA polymerases"/>
    <property type="match status" value="1"/>
</dbReference>
<dbReference type="AlphaFoldDB" id="A0AAD4VG33"/>
<dbReference type="Proteomes" id="UP001054821">
    <property type="component" value="Chromosome 6"/>
</dbReference>
<organism evidence="1 2">
    <name type="scientific">Prunus dulcis</name>
    <name type="common">Almond</name>
    <name type="synonym">Amygdalus dulcis</name>
    <dbReference type="NCBI Taxonomy" id="3755"/>
    <lineage>
        <taxon>Eukaryota</taxon>
        <taxon>Viridiplantae</taxon>
        <taxon>Streptophyta</taxon>
        <taxon>Embryophyta</taxon>
        <taxon>Tracheophyta</taxon>
        <taxon>Spermatophyta</taxon>
        <taxon>Magnoliopsida</taxon>
        <taxon>eudicotyledons</taxon>
        <taxon>Gunneridae</taxon>
        <taxon>Pentapetalae</taxon>
        <taxon>rosids</taxon>
        <taxon>fabids</taxon>
        <taxon>Rosales</taxon>
        <taxon>Rosaceae</taxon>
        <taxon>Amygdaloideae</taxon>
        <taxon>Amygdaleae</taxon>
        <taxon>Prunus</taxon>
    </lineage>
</organism>
<dbReference type="InterPro" id="IPR043502">
    <property type="entry name" value="DNA/RNA_pol_sf"/>
</dbReference>
<reference evidence="1 2" key="1">
    <citation type="journal article" date="2022" name="G3 (Bethesda)">
        <title>Whole-genome sequence and methylome profiling of the almond [Prunus dulcis (Mill.) D.A. Webb] cultivar 'Nonpareil'.</title>
        <authorList>
            <person name="D'Amico-Willman K.M."/>
            <person name="Ouma W.Z."/>
            <person name="Meulia T."/>
            <person name="Sideli G.M."/>
            <person name="Gradziel T.M."/>
            <person name="Fresnedo-Ramirez J."/>
        </authorList>
    </citation>
    <scope>NUCLEOTIDE SEQUENCE [LARGE SCALE GENOMIC DNA]</scope>
    <source>
        <strain evidence="1">Clone GOH B32 T37-40</strain>
    </source>
</reference>
<sequence>MRLYMDSRWLNKITVRNRCSLPRSEELCAQIVPKGDLRPGYLQLRVGFVLIQHGRVSAYASRQLKKPELKYPIQELERPQ</sequence>
<comment type="caution">
    <text evidence="1">The sequence shown here is derived from an EMBL/GenBank/DDBJ whole genome shotgun (WGS) entry which is preliminary data.</text>
</comment>
<evidence type="ECO:0000313" key="2">
    <source>
        <dbReference type="Proteomes" id="UP001054821"/>
    </source>
</evidence>
<name>A0AAD4VG33_PRUDU</name>
<evidence type="ECO:0000313" key="1">
    <source>
        <dbReference type="EMBL" id="KAI5324464.1"/>
    </source>
</evidence>